<gene>
    <name evidence="1" type="ORF">TorRG33x02_025460</name>
</gene>
<evidence type="ECO:0000313" key="1">
    <source>
        <dbReference type="EMBL" id="POO01769.1"/>
    </source>
</evidence>
<dbReference type="EMBL" id="JXTC01000007">
    <property type="protein sequence ID" value="POO01769.1"/>
    <property type="molecule type" value="Genomic_DNA"/>
</dbReference>
<accession>A0A2P5FVF5</accession>
<dbReference type="PROSITE" id="PS51257">
    <property type="entry name" value="PROKAR_LIPOPROTEIN"/>
    <property type="match status" value="1"/>
</dbReference>
<dbReference type="Proteomes" id="UP000237000">
    <property type="component" value="Unassembled WGS sequence"/>
</dbReference>
<dbReference type="AlphaFoldDB" id="A0A2P5FVF5"/>
<reference evidence="2" key="1">
    <citation type="submission" date="2016-06" db="EMBL/GenBank/DDBJ databases">
        <title>Parallel loss of symbiosis genes in relatives of nitrogen-fixing non-legume Parasponia.</title>
        <authorList>
            <person name="Van Velzen R."/>
            <person name="Holmer R."/>
            <person name="Bu F."/>
            <person name="Rutten L."/>
            <person name="Van Zeijl A."/>
            <person name="Liu W."/>
            <person name="Santuari L."/>
            <person name="Cao Q."/>
            <person name="Sharma T."/>
            <person name="Shen D."/>
            <person name="Roswanjaya Y."/>
            <person name="Wardhani T."/>
            <person name="Kalhor M.S."/>
            <person name="Jansen J."/>
            <person name="Van den Hoogen J."/>
            <person name="Gungor B."/>
            <person name="Hartog M."/>
            <person name="Hontelez J."/>
            <person name="Verver J."/>
            <person name="Yang W.-C."/>
            <person name="Schijlen E."/>
            <person name="Repin R."/>
            <person name="Schilthuizen M."/>
            <person name="Schranz E."/>
            <person name="Heidstra R."/>
            <person name="Miyata K."/>
            <person name="Fedorova E."/>
            <person name="Kohlen W."/>
            <person name="Bisseling T."/>
            <person name="Smit S."/>
            <person name="Geurts R."/>
        </authorList>
    </citation>
    <scope>NUCLEOTIDE SEQUENCE [LARGE SCALE GENOMIC DNA]</scope>
    <source>
        <strain evidence="2">cv. RG33-2</strain>
    </source>
</reference>
<keyword evidence="2" id="KW-1185">Reference proteome</keyword>
<organism evidence="1 2">
    <name type="scientific">Trema orientale</name>
    <name type="common">Charcoal tree</name>
    <name type="synonym">Celtis orientalis</name>
    <dbReference type="NCBI Taxonomy" id="63057"/>
    <lineage>
        <taxon>Eukaryota</taxon>
        <taxon>Viridiplantae</taxon>
        <taxon>Streptophyta</taxon>
        <taxon>Embryophyta</taxon>
        <taxon>Tracheophyta</taxon>
        <taxon>Spermatophyta</taxon>
        <taxon>Magnoliopsida</taxon>
        <taxon>eudicotyledons</taxon>
        <taxon>Gunneridae</taxon>
        <taxon>Pentapetalae</taxon>
        <taxon>rosids</taxon>
        <taxon>fabids</taxon>
        <taxon>Rosales</taxon>
        <taxon>Cannabaceae</taxon>
        <taxon>Trema</taxon>
    </lineage>
</organism>
<comment type="caution">
    <text evidence="1">The sequence shown here is derived from an EMBL/GenBank/DDBJ whole genome shotgun (WGS) entry which is preliminary data.</text>
</comment>
<evidence type="ECO:0000313" key="2">
    <source>
        <dbReference type="Proteomes" id="UP000237000"/>
    </source>
</evidence>
<sequence>MIASLRPIKFPCSMITTVLLLSCWSSPHSLLYLHSIHFNNRQLLLSGSTIIVVSDHIRTLWLILLDTLRSRCSFEPPQILHSQCSSS</sequence>
<proteinExistence type="predicted"/>
<dbReference type="InParanoid" id="A0A2P5FVF5"/>
<protein>
    <submittedName>
        <fullName evidence="1">Uncharacterized protein</fullName>
    </submittedName>
</protein>
<name>A0A2P5FVF5_TREOI</name>